<evidence type="ECO:0000256" key="1">
    <source>
        <dbReference type="SAM" id="MobiDB-lite"/>
    </source>
</evidence>
<accession>A0A078ALB1</accession>
<dbReference type="Proteomes" id="UP000039865">
    <property type="component" value="Unassembled WGS sequence"/>
</dbReference>
<dbReference type="EMBL" id="CCKQ01011574">
    <property type="protein sequence ID" value="CDW83150.1"/>
    <property type="molecule type" value="Genomic_DNA"/>
</dbReference>
<feature type="region of interest" description="Disordered" evidence="1">
    <location>
        <begin position="314"/>
        <end position="348"/>
    </location>
</feature>
<dbReference type="AlphaFoldDB" id="A0A078ALB1"/>
<feature type="compositionally biased region" description="Low complexity" evidence="1">
    <location>
        <begin position="24"/>
        <end position="55"/>
    </location>
</feature>
<sequence>MNHQQYYQQMPPSYSNNNNMDNPQISYNPQQQQQTQIKIQGHPPPMQMQQQQQQINQQAQPMINYQTQMNQQQAVYQSNSIQVQKKTPQQQQVPQAQYSIQPQANIKRQSQQKVSSGTIYNSVSINQNGNHSNQSQKNDVEKQNLIGIQAQNLYLLNYINKLEFLVQESIKDRKQEKKKREKQINQILKALSDKPQLSKDIPTLSYYLGMTIGSDDKILDKIRDSDAEEENDSDAHDSLSKRLFAKNPLEDQVNRDEALGQESNEDKKPLIDLKMELIKKELPYLEKNYDKKKFQIDINDSTCLEAVDRSKDLIKKEKESQENNTVGSGSNIGKRSQRDKDEKEDSLDEYQISDFMKNEWKYLSKISSKLK</sequence>
<proteinExistence type="predicted"/>
<organism evidence="2 3">
    <name type="scientific">Stylonychia lemnae</name>
    <name type="common">Ciliate</name>
    <dbReference type="NCBI Taxonomy" id="5949"/>
    <lineage>
        <taxon>Eukaryota</taxon>
        <taxon>Sar</taxon>
        <taxon>Alveolata</taxon>
        <taxon>Ciliophora</taxon>
        <taxon>Intramacronucleata</taxon>
        <taxon>Spirotrichea</taxon>
        <taxon>Stichotrichia</taxon>
        <taxon>Sporadotrichida</taxon>
        <taxon>Oxytrichidae</taxon>
        <taxon>Stylonychinae</taxon>
        <taxon>Stylonychia</taxon>
    </lineage>
</organism>
<gene>
    <name evidence="2" type="primary">Contig6647.g7111</name>
    <name evidence="2" type="ORF">STYLEM_12189</name>
</gene>
<feature type="compositionally biased region" description="Polar residues" evidence="1">
    <location>
        <begin position="104"/>
        <end position="115"/>
    </location>
</feature>
<feature type="compositionally biased region" description="Low complexity" evidence="1">
    <location>
        <begin position="86"/>
        <end position="103"/>
    </location>
</feature>
<evidence type="ECO:0000313" key="2">
    <source>
        <dbReference type="EMBL" id="CDW83150.1"/>
    </source>
</evidence>
<protein>
    <submittedName>
        <fullName evidence="2">Uncharacterized protein</fullName>
    </submittedName>
</protein>
<feature type="compositionally biased region" description="Polar residues" evidence="1">
    <location>
        <begin position="322"/>
        <end position="334"/>
    </location>
</feature>
<feature type="region of interest" description="Disordered" evidence="1">
    <location>
        <begin position="1"/>
        <end position="55"/>
    </location>
</feature>
<dbReference type="InParanoid" id="A0A078ALB1"/>
<keyword evidence="3" id="KW-1185">Reference proteome</keyword>
<evidence type="ECO:0000313" key="3">
    <source>
        <dbReference type="Proteomes" id="UP000039865"/>
    </source>
</evidence>
<feature type="compositionally biased region" description="Polar residues" evidence="1">
    <location>
        <begin position="10"/>
        <end position="23"/>
    </location>
</feature>
<name>A0A078ALB1_STYLE</name>
<feature type="region of interest" description="Disordered" evidence="1">
    <location>
        <begin position="86"/>
        <end position="115"/>
    </location>
</feature>
<feature type="region of interest" description="Disordered" evidence="1">
    <location>
        <begin position="225"/>
        <end position="247"/>
    </location>
</feature>
<reference evidence="2 3" key="1">
    <citation type="submission" date="2014-06" db="EMBL/GenBank/DDBJ databases">
        <authorList>
            <person name="Swart Estienne"/>
        </authorList>
    </citation>
    <scope>NUCLEOTIDE SEQUENCE [LARGE SCALE GENOMIC DNA]</scope>
    <source>
        <strain evidence="2 3">130c</strain>
    </source>
</reference>